<sequence length="333" mass="36873">MQSKWSFSLIAIIVAFMVLAAVPCLAAGDPLPSWRDGAAKQAIITFVDKVTREGGPDYVAPRDRIATFDNDGTLWSEQPMYVQLFFVLERIRELAPRHPEWKNNPAVQAALAGDKAKLMKMGHKGILELAALTHAGITAQQMQELSAAWLKTARNPVKHMLFVQMIYQPMVELLAYLRDNGFKTFIVSGGGVDFIRAFSLHAYGIPSYQVIGSSLKSKFEFKDGKAEVIKLPEINSIDDGPGKPENIELQIGQRPIMAVGNSDGDLPMLQFAASGTGARLMMLVHHDDATREFAYDRKSDMGRLDKGLDMAKKNGWLLISMKNDFAQVYPTAK</sequence>
<feature type="chain" id="PRO_5043482320" evidence="1">
    <location>
        <begin position="27"/>
        <end position="333"/>
    </location>
</feature>
<dbReference type="InterPro" id="IPR036412">
    <property type="entry name" value="HAD-like_sf"/>
</dbReference>
<dbReference type="EMBL" id="AP028679">
    <property type="protein sequence ID" value="BEQ13805.1"/>
    <property type="molecule type" value="Genomic_DNA"/>
</dbReference>
<accession>A0AAU9ECY1</accession>
<gene>
    <name evidence="2" type="ORF">FAK_08710</name>
</gene>
<reference evidence="3" key="1">
    <citation type="journal article" date="2023" name="Arch. Microbiol.">
        <title>Desulfoferula mesophilus gen. nov. sp. nov., a mesophilic sulfate-reducing bacterium isolated from a brackish lake sediment.</title>
        <authorList>
            <person name="Watanabe T."/>
            <person name="Yabe T."/>
            <person name="Tsuji J.M."/>
            <person name="Fukui M."/>
        </authorList>
    </citation>
    <scope>NUCLEOTIDE SEQUENCE [LARGE SCALE GENOMIC DNA]</scope>
    <source>
        <strain evidence="3">12FAK</strain>
    </source>
</reference>
<dbReference type="PANTHER" id="PTHR43344">
    <property type="entry name" value="PHOSPHOSERINE PHOSPHATASE"/>
    <property type="match status" value="1"/>
</dbReference>
<dbReference type="RefSeq" id="WP_338605551.1">
    <property type="nucleotide sequence ID" value="NZ_AP028679.1"/>
</dbReference>
<feature type="signal peptide" evidence="1">
    <location>
        <begin position="1"/>
        <end position="26"/>
    </location>
</feature>
<dbReference type="KEGG" id="dmp:FAK_08710"/>
<dbReference type="Pfam" id="PF12710">
    <property type="entry name" value="HAD"/>
    <property type="match status" value="1"/>
</dbReference>
<dbReference type="Gene3D" id="3.40.50.1000">
    <property type="entry name" value="HAD superfamily/HAD-like"/>
    <property type="match status" value="1"/>
</dbReference>
<evidence type="ECO:0000313" key="2">
    <source>
        <dbReference type="EMBL" id="BEQ13805.1"/>
    </source>
</evidence>
<proteinExistence type="predicted"/>
<keyword evidence="1" id="KW-0732">Signal</keyword>
<dbReference type="InterPro" id="IPR023214">
    <property type="entry name" value="HAD_sf"/>
</dbReference>
<dbReference type="SUPFAM" id="SSF56784">
    <property type="entry name" value="HAD-like"/>
    <property type="match status" value="1"/>
</dbReference>
<dbReference type="Proteomes" id="UP001366166">
    <property type="component" value="Chromosome"/>
</dbReference>
<dbReference type="InterPro" id="IPR050582">
    <property type="entry name" value="HAD-like_SerB"/>
</dbReference>
<name>A0AAU9ECY1_9BACT</name>
<organism evidence="2 3">
    <name type="scientific">Desulfoferula mesophila</name>
    <dbReference type="NCBI Taxonomy" id="3058419"/>
    <lineage>
        <taxon>Bacteria</taxon>
        <taxon>Pseudomonadati</taxon>
        <taxon>Thermodesulfobacteriota</taxon>
        <taxon>Desulfarculia</taxon>
        <taxon>Desulfarculales</taxon>
        <taxon>Desulfarculaceae</taxon>
        <taxon>Desulfoferula</taxon>
    </lineage>
</organism>
<protein>
    <submittedName>
        <fullName evidence="2">Haloacid dehalogenase</fullName>
    </submittedName>
</protein>
<dbReference type="CDD" id="cd01427">
    <property type="entry name" value="HAD_like"/>
    <property type="match status" value="1"/>
</dbReference>
<evidence type="ECO:0000256" key="1">
    <source>
        <dbReference type="SAM" id="SignalP"/>
    </source>
</evidence>
<dbReference type="AlphaFoldDB" id="A0AAU9ECY1"/>
<keyword evidence="3" id="KW-1185">Reference proteome</keyword>
<evidence type="ECO:0000313" key="3">
    <source>
        <dbReference type="Proteomes" id="UP001366166"/>
    </source>
</evidence>